<accession>A0A843W3Y9</accession>
<reference evidence="2" key="1">
    <citation type="submission" date="2017-07" db="EMBL/GenBank/DDBJ databases">
        <title>Taro Niue Genome Assembly and Annotation.</title>
        <authorList>
            <person name="Atibalentja N."/>
            <person name="Keating K."/>
            <person name="Fields C.J."/>
        </authorList>
    </citation>
    <scope>NUCLEOTIDE SEQUENCE</scope>
    <source>
        <strain evidence="2">Niue_2</strain>
        <tissue evidence="2">Leaf</tissue>
    </source>
</reference>
<protein>
    <submittedName>
        <fullName evidence="2">Uncharacterized protein</fullName>
    </submittedName>
</protein>
<keyword evidence="3" id="KW-1185">Reference proteome</keyword>
<dbReference type="AlphaFoldDB" id="A0A843W3Y9"/>
<name>A0A843W3Y9_COLES</name>
<dbReference type="EMBL" id="NMUH01003240">
    <property type="protein sequence ID" value="MQM04552.1"/>
    <property type="molecule type" value="Genomic_DNA"/>
</dbReference>
<sequence length="228" mass="25383">MNMLANFENRSKNSVLKFVFDGAQIGTINLSSFGNDGDEGGRRMGMKKGWWRRRADDEGPEEEAPADDEAGGTSKIGGGGGKGVEDVGGEVEQWRLKEEMEEQGFEREKKLGALDLQQVLLLETACSRPARMVLTLQMEALMALAPELRAQMALTPKELLLTPQMELPFLLLMKEAQRMEVLELLWLAEPLKSIFWKNGEPKPVSHFTSTDEIYGPLDNLDGRSNGQN</sequence>
<proteinExistence type="predicted"/>
<feature type="region of interest" description="Disordered" evidence="1">
    <location>
        <begin position="50"/>
        <end position="86"/>
    </location>
</feature>
<dbReference type="Proteomes" id="UP000652761">
    <property type="component" value="Unassembled WGS sequence"/>
</dbReference>
<feature type="compositionally biased region" description="Acidic residues" evidence="1">
    <location>
        <begin position="58"/>
        <end position="70"/>
    </location>
</feature>
<gene>
    <name evidence="2" type="ORF">Taro_037353</name>
</gene>
<organism evidence="2 3">
    <name type="scientific">Colocasia esculenta</name>
    <name type="common">Wild taro</name>
    <name type="synonym">Arum esculentum</name>
    <dbReference type="NCBI Taxonomy" id="4460"/>
    <lineage>
        <taxon>Eukaryota</taxon>
        <taxon>Viridiplantae</taxon>
        <taxon>Streptophyta</taxon>
        <taxon>Embryophyta</taxon>
        <taxon>Tracheophyta</taxon>
        <taxon>Spermatophyta</taxon>
        <taxon>Magnoliopsida</taxon>
        <taxon>Liliopsida</taxon>
        <taxon>Araceae</taxon>
        <taxon>Aroideae</taxon>
        <taxon>Colocasieae</taxon>
        <taxon>Colocasia</taxon>
    </lineage>
</organism>
<evidence type="ECO:0000256" key="1">
    <source>
        <dbReference type="SAM" id="MobiDB-lite"/>
    </source>
</evidence>
<evidence type="ECO:0000313" key="3">
    <source>
        <dbReference type="Proteomes" id="UP000652761"/>
    </source>
</evidence>
<comment type="caution">
    <text evidence="2">The sequence shown here is derived from an EMBL/GenBank/DDBJ whole genome shotgun (WGS) entry which is preliminary data.</text>
</comment>
<evidence type="ECO:0000313" key="2">
    <source>
        <dbReference type="EMBL" id="MQM04552.1"/>
    </source>
</evidence>